<evidence type="ECO:0000256" key="5">
    <source>
        <dbReference type="SAM" id="MobiDB-lite"/>
    </source>
</evidence>
<feature type="transmembrane region" description="Helical" evidence="6">
    <location>
        <begin position="119"/>
        <end position="142"/>
    </location>
</feature>
<feature type="region of interest" description="Disordered" evidence="5">
    <location>
        <begin position="1"/>
        <end position="20"/>
    </location>
</feature>
<evidence type="ECO:0000256" key="4">
    <source>
        <dbReference type="ARBA" id="ARBA00023136"/>
    </source>
</evidence>
<dbReference type="PROSITE" id="PS50850">
    <property type="entry name" value="MFS"/>
    <property type="match status" value="1"/>
</dbReference>
<evidence type="ECO:0000313" key="7">
    <source>
        <dbReference type="EMBL" id="UOE21245.1"/>
    </source>
</evidence>
<evidence type="ECO:0000256" key="3">
    <source>
        <dbReference type="ARBA" id="ARBA00022989"/>
    </source>
</evidence>
<sequence>MAAQPPATAEPAGEEPAADAPPRTWIWPVLLVMSAAAVSQGFVRFTLGYVMPDMTRDLLGSYSAAGLLSAANLGGYLIGVLALTCAGHRFESTRLLRTGLALTTLGLAAVALAPSVPLLFVGMGAAGLCSALVWIPIPSVVAAHVPQRHRGLGFGLATAGVGISIAAIGPVVGLTQRVFGAGQWRPVWALEAAAAVLVLLLLLLLLKPVRPDPAKPPAPAARHAGIPGRGRLLVSYFLYGVSFVLYTTYLVVALREDLDFASADAARAFSLLGLASIAGGAVGGRASDRLGRRPVLAACMATAGLAALVVPLDWSGAVPAANLVYGLVMTSVGTVMVAYLGDVLTPDRMGTAFGSVTAALGLAQVVAPPIGGWLADATGSFSVVFHLACAAGVLAGIIAVFLPSTAAGRRR</sequence>
<dbReference type="EMBL" id="CP063196">
    <property type="protein sequence ID" value="UOE21245.1"/>
    <property type="molecule type" value="Genomic_DNA"/>
</dbReference>
<comment type="subcellular location">
    <subcellularLocation>
        <location evidence="1">Cell membrane</location>
        <topology evidence="1">Multi-pass membrane protein</topology>
    </subcellularLocation>
</comment>
<dbReference type="KEGG" id="thao:NI17_008950"/>
<feature type="transmembrane region" description="Helical" evidence="6">
    <location>
        <begin position="232"/>
        <end position="253"/>
    </location>
</feature>
<proteinExistence type="predicted"/>
<dbReference type="PROSITE" id="PS00216">
    <property type="entry name" value="SUGAR_TRANSPORT_1"/>
    <property type="match status" value="1"/>
</dbReference>
<keyword evidence="2 6" id="KW-0812">Transmembrane</keyword>
<dbReference type="Proteomes" id="UP000265719">
    <property type="component" value="Chromosome"/>
</dbReference>
<feature type="compositionally biased region" description="Low complexity" evidence="5">
    <location>
        <begin position="1"/>
        <end position="11"/>
    </location>
</feature>
<dbReference type="SUPFAM" id="SSF103473">
    <property type="entry name" value="MFS general substrate transporter"/>
    <property type="match status" value="1"/>
</dbReference>
<feature type="transmembrane region" description="Helical" evidence="6">
    <location>
        <begin position="25"/>
        <end position="47"/>
    </location>
</feature>
<evidence type="ECO:0000313" key="8">
    <source>
        <dbReference type="Proteomes" id="UP000265719"/>
    </source>
</evidence>
<dbReference type="GO" id="GO:0022857">
    <property type="term" value="F:transmembrane transporter activity"/>
    <property type="evidence" value="ECO:0007669"/>
    <property type="project" value="InterPro"/>
</dbReference>
<accession>A0A399FWK6</accession>
<dbReference type="RefSeq" id="WP_068691712.1">
    <property type="nucleotide sequence ID" value="NZ_CP063196.1"/>
</dbReference>
<feature type="transmembrane region" description="Helical" evidence="6">
    <location>
        <begin position="154"/>
        <end position="175"/>
    </location>
</feature>
<name>A0A399FWK6_9ACTN</name>
<feature type="transmembrane region" description="Helical" evidence="6">
    <location>
        <begin position="95"/>
        <end position="113"/>
    </location>
</feature>
<dbReference type="PANTHER" id="PTHR23537">
    <property type="match status" value="1"/>
</dbReference>
<feature type="transmembrane region" description="Helical" evidence="6">
    <location>
        <begin position="295"/>
        <end position="314"/>
    </location>
</feature>
<keyword evidence="4 6" id="KW-0472">Membrane</keyword>
<dbReference type="InterPro" id="IPR005829">
    <property type="entry name" value="Sugar_transporter_CS"/>
</dbReference>
<reference evidence="7" key="1">
    <citation type="submission" date="2020-10" db="EMBL/GenBank/DDBJ databases">
        <title>De novo genome project of the cellulose decomposer Thermobifida halotolerans type strain.</title>
        <authorList>
            <person name="Nagy I."/>
            <person name="Horvath B."/>
            <person name="Kukolya J."/>
            <person name="Nagy I."/>
            <person name="Orsini M."/>
        </authorList>
    </citation>
    <scope>NUCLEOTIDE SEQUENCE</scope>
    <source>
        <strain evidence="7">DSM 44931</strain>
    </source>
</reference>
<evidence type="ECO:0000256" key="1">
    <source>
        <dbReference type="ARBA" id="ARBA00004651"/>
    </source>
</evidence>
<feature type="transmembrane region" description="Helical" evidence="6">
    <location>
        <begin position="187"/>
        <end position="206"/>
    </location>
</feature>
<dbReference type="InterPro" id="IPR010645">
    <property type="entry name" value="MFS_4"/>
</dbReference>
<keyword evidence="3 6" id="KW-1133">Transmembrane helix</keyword>
<evidence type="ECO:0000256" key="6">
    <source>
        <dbReference type="SAM" id="Phobius"/>
    </source>
</evidence>
<feature type="transmembrane region" description="Helical" evidence="6">
    <location>
        <begin position="352"/>
        <end position="375"/>
    </location>
</feature>
<dbReference type="Gene3D" id="1.20.1250.20">
    <property type="entry name" value="MFS general substrate transporter like domains"/>
    <property type="match status" value="2"/>
</dbReference>
<dbReference type="OrthoDB" id="5379144at2"/>
<keyword evidence="8" id="KW-1185">Reference proteome</keyword>
<dbReference type="PANTHER" id="PTHR23537:SF1">
    <property type="entry name" value="SUGAR TRANSPORTER"/>
    <property type="match status" value="1"/>
</dbReference>
<feature type="transmembrane region" description="Helical" evidence="6">
    <location>
        <begin position="59"/>
        <end position="83"/>
    </location>
</feature>
<gene>
    <name evidence="7" type="ORF">NI17_008950</name>
</gene>
<feature type="transmembrane region" description="Helical" evidence="6">
    <location>
        <begin position="320"/>
        <end position="340"/>
    </location>
</feature>
<dbReference type="Pfam" id="PF06779">
    <property type="entry name" value="MFS_4"/>
    <property type="match status" value="1"/>
</dbReference>
<dbReference type="InterPro" id="IPR020846">
    <property type="entry name" value="MFS_dom"/>
</dbReference>
<dbReference type="InterPro" id="IPR036259">
    <property type="entry name" value="MFS_trans_sf"/>
</dbReference>
<protein>
    <submittedName>
        <fullName evidence="7">YbfB/YjiJ family MFS transporter</fullName>
    </submittedName>
</protein>
<feature type="transmembrane region" description="Helical" evidence="6">
    <location>
        <begin position="381"/>
        <end position="402"/>
    </location>
</feature>
<dbReference type="AlphaFoldDB" id="A0A399FWK6"/>
<organism evidence="7 8">
    <name type="scientific">Thermobifida halotolerans</name>
    <dbReference type="NCBI Taxonomy" id="483545"/>
    <lineage>
        <taxon>Bacteria</taxon>
        <taxon>Bacillati</taxon>
        <taxon>Actinomycetota</taxon>
        <taxon>Actinomycetes</taxon>
        <taxon>Streptosporangiales</taxon>
        <taxon>Nocardiopsidaceae</taxon>
        <taxon>Thermobifida</taxon>
    </lineage>
</organism>
<feature type="transmembrane region" description="Helical" evidence="6">
    <location>
        <begin position="265"/>
        <end position="283"/>
    </location>
</feature>
<evidence type="ECO:0000256" key="2">
    <source>
        <dbReference type="ARBA" id="ARBA00022692"/>
    </source>
</evidence>
<dbReference type="GO" id="GO:0005886">
    <property type="term" value="C:plasma membrane"/>
    <property type="evidence" value="ECO:0007669"/>
    <property type="project" value="UniProtKB-SubCell"/>
</dbReference>